<proteinExistence type="predicted"/>
<dbReference type="Proteomes" id="UP000803844">
    <property type="component" value="Unassembled WGS sequence"/>
</dbReference>
<dbReference type="AlphaFoldDB" id="A0A9P5CN46"/>
<accession>A0A9P5CN46</accession>
<dbReference type="OrthoDB" id="3545073at2759"/>
<dbReference type="RefSeq" id="XP_040774496.1">
    <property type="nucleotide sequence ID" value="XM_040920701.1"/>
</dbReference>
<gene>
    <name evidence="1" type="ORF">M406DRAFT_332022</name>
</gene>
<protein>
    <submittedName>
        <fullName evidence="1">Uncharacterized protein</fullName>
    </submittedName>
</protein>
<reference evidence="1" key="1">
    <citation type="journal article" date="2020" name="Phytopathology">
        <title>Genome sequence of the chestnut blight fungus Cryphonectria parasitica EP155: A fundamental resource for an archetypical invasive plant pathogen.</title>
        <authorList>
            <person name="Crouch J.A."/>
            <person name="Dawe A."/>
            <person name="Aerts A."/>
            <person name="Barry K."/>
            <person name="Churchill A.C.L."/>
            <person name="Grimwood J."/>
            <person name="Hillman B."/>
            <person name="Milgroom M.G."/>
            <person name="Pangilinan J."/>
            <person name="Smith M."/>
            <person name="Salamov A."/>
            <person name="Schmutz J."/>
            <person name="Yadav J."/>
            <person name="Grigoriev I.V."/>
            <person name="Nuss D."/>
        </authorList>
    </citation>
    <scope>NUCLEOTIDE SEQUENCE</scope>
    <source>
        <strain evidence="1">EP155</strain>
    </source>
</reference>
<dbReference type="EMBL" id="MU032349">
    <property type="protein sequence ID" value="KAF3763535.1"/>
    <property type="molecule type" value="Genomic_DNA"/>
</dbReference>
<comment type="caution">
    <text evidence="1">The sequence shown here is derived from an EMBL/GenBank/DDBJ whole genome shotgun (WGS) entry which is preliminary data.</text>
</comment>
<evidence type="ECO:0000313" key="2">
    <source>
        <dbReference type="Proteomes" id="UP000803844"/>
    </source>
</evidence>
<keyword evidence="2" id="KW-1185">Reference proteome</keyword>
<dbReference type="GeneID" id="63837830"/>
<sequence length="212" mass="23406">MSMTTPPAPYAQAPMCSDAYEAAKLGRHNHSPPIADPAYIGPDHRIGATPSYTMTPHLRCSRVCRVSLSMPTHRPVREAAGAAQYLPLYHTRIASKRQQYKKHAGIQDGKMKSGCIRGVSEGVDDIAFPQSFLEEPPDITSGVTFEVTIKSGLKLELELEASEASKAYVWQCSLASGKLYVFIERQPMFEIRPSGVFKVEPGLKFVVQNRLL</sequence>
<organism evidence="1 2">
    <name type="scientific">Cryphonectria parasitica (strain ATCC 38755 / EP155)</name>
    <dbReference type="NCBI Taxonomy" id="660469"/>
    <lineage>
        <taxon>Eukaryota</taxon>
        <taxon>Fungi</taxon>
        <taxon>Dikarya</taxon>
        <taxon>Ascomycota</taxon>
        <taxon>Pezizomycotina</taxon>
        <taxon>Sordariomycetes</taxon>
        <taxon>Sordariomycetidae</taxon>
        <taxon>Diaporthales</taxon>
        <taxon>Cryphonectriaceae</taxon>
        <taxon>Cryphonectria-Endothia species complex</taxon>
        <taxon>Cryphonectria</taxon>
    </lineage>
</organism>
<name>A0A9P5CN46_CRYP1</name>
<evidence type="ECO:0000313" key="1">
    <source>
        <dbReference type="EMBL" id="KAF3763535.1"/>
    </source>
</evidence>